<accession>A0A2T9Z111</accession>
<keyword evidence="2" id="KW-1185">Reference proteome</keyword>
<dbReference type="EMBL" id="MBFT01000087">
    <property type="protein sequence ID" value="PVU98214.1"/>
    <property type="molecule type" value="Genomic_DNA"/>
</dbReference>
<reference evidence="1 2" key="1">
    <citation type="journal article" date="2018" name="MBio">
        <title>Comparative Genomics Reveals the Core Gene Toolbox for the Fungus-Insect Symbiosis.</title>
        <authorList>
            <person name="Wang Y."/>
            <person name="Stata M."/>
            <person name="Wang W."/>
            <person name="Stajich J.E."/>
            <person name="White M.M."/>
            <person name="Moncalvo J.M."/>
        </authorList>
    </citation>
    <scope>NUCLEOTIDE SEQUENCE [LARGE SCALE GENOMIC DNA]</scope>
    <source>
        <strain evidence="1 2">AUS-77-4</strain>
    </source>
</reference>
<gene>
    <name evidence="1" type="ORF">BB559_001733</name>
</gene>
<comment type="caution">
    <text evidence="1">The sequence shown here is derived from an EMBL/GenBank/DDBJ whole genome shotgun (WGS) entry which is preliminary data.</text>
</comment>
<protein>
    <submittedName>
        <fullName evidence="1">Uncharacterized protein</fullName>
    </submittedName>
</protein>
<evidence type="ECO:0000313" key="2">
    <source>
        <dbReference type="Proteomes" id="UP000245699"/>
    </source>
</evidence>
<dbReference type="Proteomes" id="UP000245699">
    <property type="component" value="Unassembled WGS sequence"/>
</dbReference>
<name>A0A2T9Z111_9FUNG</name>
<organism evidence="1 2">
    <name type="scientific">Furculomyces boomerangus</name>
    <dbReference type="NCBI Taxonomy" id="61424"/>
    <lineage>
        <taxon>Eukaryota</taxon>
        <taxon>Fungi</taxon>
        <taxon>Fungi incertae sedis</taxon>
        <taxon>Zoopagomycota</taxon>
        <taxon>Kickxellomycotina</taxon>
        <taxon>Harpellomycetes</taxon>
        <taxon>Harpellales</taxon>
        <taxon>Harpellaceae</taxon>
        <taxon>Furculomyces</taxon>
    </lineage>
</organism>
<evidence type="ECO:0000313" key="1">
    <source>
        <dbReference type="EMBL" id="PVU98214.1"/>
    </source>
</evidence>
<sequence>MADLESVEMIESRINLLSSAMVEQNNKLKQKLQDAEQKHLLSAEIVLENVKDLNGQVAKSVETLHMIIKKCELMEREIKKSEATLCELKEISSMLDNLESQI</sequence>
<proteinExistence type="predicted"/>
<dbReference type="AlphaFoldDB" id="A0A2T9Z111"/>